<evidence type="ECO:0000313" key="6">
    <source>
        <dbReference type="Proteomes" id="UP000281112"/>
    </source>
</evidence>
<feature type="domain" description="PAC" evidence="4">
    <location>
        <begin position="213"/>
        <end position="265"/>
    </location>
</feature>
<dbReference type="InterPro" id="IPR050903">
    <property type="entry name" value="Bact_Chemotaxis_MeTrfase"/>
</dbReference>
<dbReference type="Proteomes" id="UP000281112">
    <property type="component" value="Unassembled WGS sequence"/>
</dbReference>
<dbReference type="GO" id="GO:0006935">
    <property type="term" value="P:chemotaxis"/>
    <property type="evidence" value="ECO:0007669"/>
    <property type="project" value="UniProtKB-ARBA"/>
</dbReference>
<dbReference type="SUPFAM" id="SSF55785">
    <property type="entry name" value="PYP-like sensor domain (PAS domain)"/>
    <property type="match status" value="2"/>
</dbReference>
<dbReference type="OrthoDB" id="9765776at2"/>
<dbReference type="NCBIfam" id="TIGR00229">
    <property type="entry name" value="sensory_box"/>
    <property type="match status" value="2"/>
</dbReference>
<dbReference type="Pfam" id="PF08447">
    <property type="entry name" value="PAS_3"/>
    <property type="match status" value="1"/>
</dbReference>
<dbReference type="SMART" id="SM00086">
    <property type="entry name" value="PAC"/>
    <property type="match status" value="2"/>
</dbReference>
<reference evidence="5 6" key="1">
    <citation type="submission" date="2018-11" db="EMBL/GenBank/DDBJ databases">
        <title>Vibrio LJC006 sp. nov., isolated from seawater during the bloom of the enteromorpha.</title>
        <authorList>
            <person name="Liang J."/>
        </authorList>
    </citation>
    <scope>NUCLEOTIDE SEQUENCE [LARGE SCALE GENOMIC DNA]</scope>
    <source>
        <strain evidence="5 6">LJC006</strain>
    </source>
</reference>
<evidence type="ECO:0000256" key="1">
    <source>
        <dbReference type="PROSITE-ProRule" id="PRU00284"/>
    </source>
</evidence>
<comment type="caution">
    <text evidence="5">The sequence shown here is derived from an EMBL/GenBank/DDBJ whole genome shotgun (WGS) entry which is preliminary data.</text>
</comment>
<evidence type="ECO:0000313" key="5">
    <source>
        <dbReference type="EMBL" id="RQW63204.1"/>
    </source>
</evidence>
<keyword evidence="1" id="KW-0807">Transducer</keyword>
<dbReference type="PANTHER" id="PTHR24422">
    <property type="entry name" value="CHEMOTAXIS PROTEIN METHYLTRANSFERASE"/>
    <property type="match status" value="1"/>
</dbReference>
<dbReference type="SMART" id="SM00091">
    <property type="entry name" value="PAS"/>
    <property type="match status" value="2"/>
</dbReference>
<dbReference type="Gene3D" id="3.30.450.20">
    <property type="entry name" value="PAS domain"/>
    <property type="match status" value="2"/>
</dbReference>
<dbReference type="InterPro" id="IPR000700">
    <property type="entry name" value="PAS-assoc_C"/>
</dbReference>
<evidence type="ECO:0000259" key="3">
    <source>
        <dbReference type="PROSITE" id="PS50112"/>
    </source>
</evidence>
<dbReference type="PROSITE" id="PS50111">
    <property type="entry name" value="CHEMOTAXIS_TRANSDUC_2"/>
    <property type="match status" value="1"/>
</dbReference>
<evidence type="ECO:0000259" key="2">
    <source>
        <dbReference type="PROSITE" id="PS50111"/>
    </source>
</evidence>
<dbReference type="InterPro" id="IPR004089">
    <property type="entry name" value="MCPsignal_dom"/>
</dbReference>
<dbReference type="CDD" id="cd11386">
    <property type="entry name" value="MCP_signal"/>
    <property type="match status" value="1"/>
</dbReference>
<dbReference type="Gene3D" id="1.10.287.950">
    <property type="entry name" value="Methyl-accepting chemotaxis protein"/>
    <property type="match status" value="1"/>
</dbReference>
<dbReference type="GO" id="GO:0016020">
    <property type="term" value="C:membrane"/>
    <property type="evidence" value="ECO:0007669"/>
    <property type="project" value="InterPro"/>
</dbReference>
<dbReference type="PROSITE" id="PS50112">
    <property type="entry name" value="PAS"/>
    <property type="match status" value="1"/>
</dbReference>
<dbReference type="AlphaFoldDB" id="A0A3N9TH66"/>
<dbReference type="PANTHER" id="PTHR24422:SF10">
    <property type="entry name" value="CHEMOTAXIS PROTEIN METHYLTRANSFERASE 2"/>
    <property type="match status" value="1"/>
</dbReference>
<feature type="domain" description="PAS" evidence="3">
    <location>
        <begin position="39"/>
        <end position="95"/>
    </location>
</feature>
<dbReference type="InterPro" id="IPR001610">
    <property type="entry name" value="PAC"/>
</dbReference>
<keyword evidence="6" id="KW-1185">Reference proteome</keyword>
<dbReference type="Pfam" id="PF13426">
    <property type="entry name" value="PAS_9"/>
    <property type="match status" value="1"/>
</dbReference>
<feature type="domain" description="Methyl-accepting transducer" evidence="2">
    <location>
        <begin position="263"/>
        <end position="435"/>
    </location>
</feature>
<dbReference type="InterPro" id="IPR013655">
    <property type="entry name" value="PAS_fold_3"/>
</dbReference>
<dbReference type="SMART" id="SM00283">
    <property type="entry name" value="MA"/>
    <property type="match status" value="1"/>
</dbReference>
<accession>A0A3N9TH66</accession>
<dbReference type="EMBL" id="RJVQ01000003">
    <property type="protein sequence ID" value="RQW63204.1"/>
    <property type="molecule type" value="Genomic_DNA"/>
</dbReference>
<dbReference type="PROSITE" id="PS50113">
    <property type="entry name" value="PAC"/>
    <property type="match status" value="1"/>
</dbReference>
<dbReference type="InterPro" id="IPR000014">
    <property type="entry name" value="PAS"/>
</dbReference>
<dbReference type="Pfam" id="PF00015">
    <property type="entry name" value="MCPsignal"/>
    <property type="match status" value="1"/>
</dbReference>
<dbReference type="InterPro" id="IPR035965">
    <property type="entry name" value="PAS-like_dom_sf"/>
</dbReference>
<sequence length="435" mass="48031">MFSLFKKQKLELLAREQEKAFLTSTIAAIQNSMATIEFDTSGKIMDVNDLFLKVVGYQKQDVVGQHHSMFCFKELTSSPEYKTFWQSLANGIEQRGTFKRKDSNGNTVWLEANYFPVTHEGKVIRIMKIACDITAQMEEKYATESIIKALDSSMAVIEFEPDGTIIDANQNFLSTVGYRLEQIKGKHHKMFCDDAFFSSHPHFWRDLGAGKYQSGKFKRIDASGRTIWLEATYNPIFDASGNVVRVIKFASDITAKEEHNIAIAHSADLALSTAVETTQIAKEGALQLDDAVEVSKNIALQVQETSSKIQSLNAKSKNIEEIVSTIRGIAEQTNLLALNAAIEAARAGEQGRGFAVVADEVRKLASRTSQSTEEIAKVVQETNVLMASATSAMKEVDTISELGKDKISQVTSVIDEIYRGAENISNSVSALNLAS</sequence>
<dbReference type="GO" id="GO:0007165">
    <property type="term" value="P:signal transduction"/>
    <property type="evidence" value="ECO:0007669"/>
    <property type="project" value="UniProtKB-KW"/>
</dbReference>
<name>A0A3N9TH66_9VIBR</name>
<organism evidence="5 6">
    <name type="scientific">Vibrio viridaestus</name>
    <dbReference type="NCBI Taxonomy" id="2487322"/>
    <lineage>
        <taxon>Bacteria</taxon>
        <taxon>Pseudomonadati</taxon>
        <taxon>Pseudomonadota</taxon>
        <taxon>Gammaproteobacteria</taxon>
        <taxon>Vibrionales</taxon>
        <taxon>Vibrionaceae</taxon>
        <taxon>Vibrio</taxon>
    </lineage>
</organism>
<protein>
    <submittedName>
        <fullName evidence="5">PAS domain S-box protein</fullName>
    </submittedName>
</protein>
<dbReference type="CDD" id="cd00130">
    <property type="entry name" value="PAS"/>
    <property type="match status" value="2"/>
</dbReference>
<evidence type="ECO:0000259" key="4">
    <source>
        <dbReference type="PROSITE" id="PS50113"/>
    </source>
</evidence>
<gene>
    <name evidence="5" type="ORF">EES38_08100</name>
</gene>
<dbReference type="SUPFAM" id="SSF58104">
    <property type="entry name" value="Methyl-accepting chemotaxis protein (MCP) signaling domain"/>
    <property type="match status" value="1"/>
</dbReference>
<proteinExistence type="predicted"/>